<dbReference type="EMBL" id="KI297583">
    <property type="protein sequence ID" value="ERZ99933.1"/>
    <property type="molecule type" value="Genomic_DNA"/>
</dbReference>
<dbReference type="AlphaFoldDB" id="U9SVD8"/>
<gene>
    <name evidence="1" type="ORF">GLOINDRAFT_273948</name>
</gene>
<name>U9SVD8_RHIID</name>
<evidence type="ECO:0000313" key="1">
    <source>
        <dbReference type="EMBL" id="ERZ99933.1"/>
    </source>
</evidence>
<protein>
    <submittedName>
        <fullName evidence="1">Uncharacterized protein</fullName>
    </submittedName>
</protein>
<dbReference type="HOGENOM" id="CLU_2387311_0_0_1"/>
<reference evidence="1" key="1">
    <citation type="submission" date="2013-07" db="EMBL/GenBank/DDBJ databases">
        <title>The genome of an arbuscular mycorrhizal fungus provides insights into the evolution of the oldest plant symbiosis.</title>
        <authorList>
            <consortium name="DOE Joint Genome Institute"/>
            <person name="Tisserant E."/>
            <person name="Malbreil M."/>
            <person name="Kuo A."/>
            <person name="Kohler A."/>
            <person name="Symeonidi A."/>
            <person name="Balestrini R."/>
            <person name="Charron P."/>
            <person name="Duensing N."/>
            <person name="Frei-dit-Frey N."/>
            <person name="Gianinazzi-Pearson V."/>
            <person name="Gilbert B."/>
            <person name="Handa Y."/>
            <person name="Hijri M."/>
            <person name="Kaul R."/>
            <person name="Kawaguchi M."/>
            <person name="Krajinski F."/>
            <person name="Lammers P."/>
            <person name="Lapierre D."/>
            <person name="Masclaux F.G."/>
            <person name="Murat C."/>
            <person name="Morin E."/>
            <person name="Ndikumana S."/>
            <person name="Pagni M."/>
            <person name="Petitpierre D."/>
            <person name="Requena N."/>
            <person name="Rosikiewicz P."/>
            <person name="Riley R."/>
            <person name="Saito K."/>
            <person name="San Clemente H."/>
            <person name="Shapiro H."/>
            <person name="van Tuinen D."/>
            <person name="Becard G."/>
            <person name="Bonfante P."/>
            <person name="Paszkowski U."/>
            <person name="Shachar-Hill Y."/>
            <person name="Young J.P."/>
            <person name="Sanders I.R."/>
            <person name="Henrissat B."/>
            <person name="Rensing S.A."/>
            <person name="Grigoriev I.V."/>
            <person name="Corradi N."/>
            <person name="Roux C."/>
            <person name="Martin F."/>
        </authorList>
    </citation>
    <scope>NUCLEOTIDE SEQUENCE</scope>
    <source>
        <strain evidence="1">DAOM 197198</strain>
    </source>
</reference>
<accession>U9SVD8</accession>
<organism evidence="1">
    <name type="scientific">Rhizophagus irregularis (strain DAOM 181602 / DAOM 197198 / MUCL 43194)</name>
    <name type="common">Arbuscular mycorrhizal fungus</name>
    <name type="synonym">Glomus intraradices</name>
    <dbReference type="NCBI Taxonomy" id="747089"/>
    <lineage>
        <taxon>Eukaryota</taxon>
        <taxon>Fungi</taxon>
        <taxon>Fungi incertae sedis</taxon>
        <taxon>Mucoromycota</taxon>
        <taxon>Glomeromycotina</taxon>
        <taxon>Glomeromycetes</taxon>
        <taxon>Glomerales</taxon>
        <taxon>Glomeraceae</taxon>
        <taxon>Rhizophagus</taxon>
    </lineage>
</organism>
<sequence>MFDHLYSSTNVLRDLYLQKNSSASKRSLNTFVESHQDHASQRVKISVRLWNLETMQTVAIFTGELIIRNIIKKIISINIHHPNFVTNILKKLGK</sequence>
<proteinExistence type="predicted"/>